<dbReference type="GO" id="GO:0008270">
    <property type="term" value="F:zinc ion binding"/>
    <property type="evidence" value="ECO:0007669"/>
    <property type="project" value="UniProtKB-KW"/>
</dbReference>
<keyword evidence="1" id="KW-0863">Zinc-finger</keyword>
<dbReference type="InterPro" id="IPR013087">
    <property type="entry name" value="Znf_C2H2_type"/>
</dbReference>
<gene>
    <name evidence="3" type="ORF">PHYEVI_LOCUS10882</name>
</gene>
<dbReference type="AlphaFoldDB" id="A0A9N9TT88"/>
<accession>A0A9N9TT88</accession>
<dbReference type="EMBL" id="OU900101">
    <property type="protein sequence ID" value="CAG9864630.1"/>
    <property type="molecule type" value="Genomic_DNA"/>
</dbReference>
<protein>
    <recommendedName>
        <fullName evidence="2">C2H2-type domain-containing protein</fullName>
    </recommendedName>
</protein>
<reference evidence="3" key="1">
    <citation type="submission" date="2022-01" db="EMBL/GenBank/DDBJ databases">
        <authorList>
            <person name="King R."/>
        </authorList>
    </citation>
    <scope>NUCLEOTIDE SEQUENCE</scope>
</reference>
<sequence length="79" mass="9471">MANQYFFDARIFPCTRCGKPYRSRKAMYTHFRFSCENKRTFFCNLCNAAYFYSHHLKRHIRQQHVELASKVVVTQGVVD</sequence>
<proteinExistence type="predicted"/>
<organism evidence="3 4">
    <name type="scientific">Phyllotreta striolata</name>
    <name type="common">Striped flea beetle</name>
    <name type="synonym">Crioceris striolata</name>
    <dbReference type="NCBI Taxonomy" id="444603"/>
    <lineage>
        <taxon>Eukaryota</taxon>
        <taxon>Metazoa</taxon>
        <taxon>Ecdysozoa</taxon>
        <taxon>Arthropoda</taxon>
        <taxon>Hexapoda</taxon>
        <taxon>Insecta</taxon>
        <taxon>Pterygota</taxon>
        <taxon>Neoptera</taxon>
        <taxon>Endopterygota</taxon>
        <taxon>Coleoptera</taxon>
        <taxon>Polyphaga</taxon>
        <taxon>Cucujiformia</taxon>
        <taxon>Chrysomeloidea</taxon>
        <taxon>Chrysomelidae</taxon>
        <taxon>Galerucinae</taxon>
        <taxon>Alticini</taxon>
        <taxon>Phyllotreta</taxon>
    </lineage>
</organism>
<evidence type="ECO:0000259" key="2">
    <source>
        <dbReference type="PROSITE" id="PS50157"/>
    </source>
</evidence>
<dbReference type="InterPro" id="IPR036236">
    <property type="entry name" value="Znf_C2H2_sf"/>
</dbReference>
<dbReference type="SMART" id="SM00355">
    <property type="entry name" value="ZnF_C2H2"/>
    <property type="match status" value="2"/>
</dbReference>
<name>A0A9N9TT88_PHYSR</name>
<feature type="domain" description="C2H2-type" evidence="2">
    <location>
        <begin position="41"/>
        <end position="69"/>
    </location>
</feature>
<dbReference type="PROSITE" id="PS50157">
    <property type="entry name" value="ZINC_FINGER_C2H2_2"/>
    <property type="match status" value="2"/>
</dbReference>
<dbReference type="PROSITE" id="PS00028">
    <property type="entry name" value="ZINC_FINGER_C2H2_1"/>
    <property type="match status" value="1"/>
</dbReference>
<keyword evidence="1" id="KW-0862">Zinc</keyword>
<dbReference type="SUPFAM" id="SSF57667">
    <property type="entry name" value="beta-beta-alpha zinc fingers"/>
    <property type="match status" value="1"/>
</dbReference>
<dbReference type="OrthoDB" id="10004641at2759"/>
<feature type="domain" description="C2H2-type" evidence="2">
    <location>
        <begin position="12"/>
        <end position="39"/>
    </location>
</feature>
<dbReference type="Proteomes" id="UP001153712">
    <property type="component" value="Chromosome 8"/>
</dbReference>
<dbReference type="Gene3D" id="3.30.160.60">
    <property type="entry name" value="Classic Zinc Finger"/>
    <property type="match status" value="1"/>
</dbReference>
<evidence type="ECO:0000256" key="1">
    <source>
        <dbReference type="PROSITE-ProRule" id="PRU00042"/>
    </source>
</evidence>
<keyword evidence="4" id="KW-1185">Reference proteome</keyword>
<evidence type="ECO:0000313" key="4">
    <source>
        <dbReference type="Proteomes" id="UP001153712"/>
    </source>
</evidence>
<keyword evidence="1" id="KW-0479">Metal-binding</keyword>
<evidence type="ECO:0000313" key="3">
    <source>
        <dbReference type="EMBL" id="CAG9864630.1"/>
    </source>
</evidence>